<name>A0A061RY70_9CHLO</name>
<evidence type="ECO:0000256" key="1">
    <source>
        <dbReference type="SAM" id="MobiDB-lite"/>
    </source>
</evidence>
<evidence type="ECO:0000313" key="3">
    <source>
        <dbReference type="EMBL" id="JAC75689.1"/>
    </source>
</evidence>
<evidence type="ECO:0000259" key="2">
    <source>
        <dbReference type="Pfam" id="PF25373"/>
    </source>
</evidence>
<dbReference type="GO" id="GO:0006355">
    <property type="term" value="P:regulation of DNA-templated transcription"/>
    <property type="evidence" value="ECO:0007669"/>
    <property type="project" value="InterPro"/>
</dbReference>
<feature type="non-terminal residue" evidence="3">
    <location>
        <position position="238"/>
    </location>
</feature>
<dbReference type="PANTHER" id="PTHR12706">
    <property type="entry name" value="STRAWBERRY NOTCH-RELATED"/>
    <property type="match status" value="1"/>
</dbReference>
<dbReference type="GO" id="GO:0005634">
    <property type="term" value="C:nucleus"/>
    <property type="evidence" value="ECO:0007669"/>
    <property type="project" value="TreeGrafter"/>
</dbReference>
<feature type="domain" description="SBNO alpha/beta" evidence="2">
    <location>
        <begin position="20"/>
        <end position="97"/>
    </location>
</feature>
<dbReference type="Pfam" id="PF25373">
    <property type="entry name" value="SBNO"/>
    <property type="match status" value="1"/>
</dbReference>
<dbReference type="InterPro" id="IPR026741">
    <property type="entry name" value="SNO"/>
</dbReference>
<dbReference type="GO" id="GO:0042393">
    <property type="term" value="F:histone binding"/>
    <property type="evidence" value="ECO:0007669"/>
    <property type="project" value="TreeGrafter"/>
</dbReference>
<reference evidence="3" key="1">
    <citation type="submission" date="2014-05" db="EMBL/GenBank/DDBJ databases">
        <title>The transcriptome of the halophilic microalga Tetraselmis sp. GSL018 isolated from the Great Salt Lake, Utah.</title>
        <authorList>
            <person name="Jinkerson R.E."/>
            <person name="D'Adamo S."/>
            <person name="Posewitz M.C."/>
        </authorList>
    </citation>
    <scope>NUCLEOTIDE SEQUENCE</scope>
    <source>
        <strain evidence="3">GSL018</strain>
    </source>
</reference>
<feature type="compositionally biased region" description="Basic and acidic residues" evidence="1">
    <location>
        <begin position="7"/>
        <end position="21"/>
    </location>
</feature>
<dbReference type="PANTHER" id="PTHR12706:SF30">
    <property type="entry name" value="PROTEIN STRAWBERRY NOTCH-RELATED"/>
    <property type="match status" value="1"/>
</dbReference>
<feature type="compositionally biased region" description="Gly residues" evidence="1">
    <location>
        <begin position="148"/>
        <end position="158"/>
    </location>
</feature>
<feature type="region of interest" description="Disordered" evidence="1">
    <location>
        <begin position="143"/>
        <end position="163"/>
    </location>
</feature>
<feature type="compositionally biased region" description="Basic and acidic residues" evidence="1">
    <location>
        <begin position="227"/>
        <end position="238"/>
    </location>
</feature>
<organism evidence="3">
    <name type="scientific">Tetraselmis sp. GSL018</name>
    <dbReference type="NCBI Taxonomy" id="582737"/>
    <lineage>
        <taxon>Eukaryota</taxon>
        <taxon>Viridiplantae</taxon>
        <taxon>Chlorophyta</taxon>
        <taxon>core chlorophytes</taxon>
        <taxon>Chlorodendrophyceae</taxon>
        <taxon>Chlorodendrales</taxon>
        <taxon>Chlorodendraceae</taxon>
        <taxon>Tetraselmis</taxon>
    </lineage>
</organism>
<dbReference type="EMBL" id="GBEZ01009935">
    <property type="protein sequence ID" value="JAC75689.1"/>
    <property type="molecule type" value="Transcribed_RNA"/>
</dbReference>
<protein>
    <recommendedName>
        <fullName evidence="2">SBNO alpha/beta domain-containing protein</fullName>
    </recommendedName>
</protein>
<feature type="region of interest" description="Disordered" evidence="1">
    <location>
        <begin position="1"/>
        <end position="32"/>
    </location>
</feature>
<proteinExistence type="predicted"/>
<accession>A0A061RY70</accession>
<gene>
    <name evidence="3" type="ORF">TSPGSL018_22341</name>
</gene>
<dbReference type="InterPro" id="IPR057332">
    <property type="entry name" value="SBNO_a/b_dom"/>
</dbReference>
<feature type="region of interest" description="Disordered" evidence="1">
    <location>
        <begin position="179"/>
        <end position="238"/>
    </location>
</feature>
<dbReference type="AlphaFoldDB" id="A0A061RY70"/>
<feature type="compositionally biased region" description="Low complexity" evidence="1">
    <location>
        <begin position="211"/>
        <end position="226"/>
    </location>
</feature>
<sequence>AAAADGGGKDQGKDQGKEGTKEAASGFYQSKTATRAGRRPVVLAMRAEGGAPDTVRVTRPATGTFGREVKLKTLQARYSPLGEDEAKAKWEKQHSEMSSVRLKTMHLLRGLILPIWGVVENAVAARGGAAARLKVTRVLVRPRPAGASTGGSPDGGGAEGDRLVGVQVPPEALRSVLQGLRQQQEDLERASQEVPATPVPKRQRVADRGLANEGNAKAAVAAATAERQTRQKARGEPS</sequence>
<feature type="non-terminal residue" evidence="3">
    <location>
        <position position="1"/>
    </location>
</feature>
<dbReference type="GO" id="GO:0031490">
    <property type="term" value="F:chromatin DNA binding"/>
    <property type="evidence" value="ECO:0007669"/>
    <property type="project" value="TreeGrafter"/>
</dbReference>